<dbReference type="EMBL" id="LWBO01000015">
    <property type="protein sequence ID" value="OQP46354.1"/>
    <property type="molecule type" value="Genomic_DNA"/>
</dbReference>
<evidence type="ECO:0000259" key="2">
    <source>
        <dbReference type="Pfam" id="PF01636"/>
    </source>
</evidence>
<dbReference type="InterPro" id="IPR050249">
    <property type="entry name" value="Pseudomonas-type_ThrB"/>
</dbReference>
<protein>
    <submittedName>
        <fullName evidence="3">Aminoglycoside phosphotransferase</fullName>
    </submittedName>
</protein>
<dbReference type="RefSeq" id="WP_014221225.1">
    <property type="nucleotide sequence ID" value="NZ_LWBO01000015.1"/>
</dbReference>
<dbReference type="InterPro" id="IPR011009">
    <property type="entry name" value="Kinase-like_dom_sf"/>
</dbReference>
<keyword evidence="4" id="KW-1185">Reference proteome</keyword>
<proteinExistence type="inferred from homology"/>
<dbReference type="Gene3D" id="3.30.200.20">
    <property type="entry name" value="Phosphorylase Kinase, domain 1"/>
    <property type="match status" value="1"/>
</dbReference>
<dbReference type="SUPFAM" id="SSF56112">
    <property type="entry name" value="Protein kinase-like (PK-like)"/>
    <property type="match status" value="1"/>
</dbReference>
<name>A0ABX3NY27_9BACT</name>
<reference evidence="3 4" key="1">
    <citation type="submission" date="2016-04" db="EMBL/GenBank/DDBJ databases">
        <authorList>
            <person name="Chen L."/>
            <person name="Zhuang W."/>
            <person name="Wang G."/>
        </authorList>
    </citation>
    <scope>NUCLEOTIDE SEQUENCE [LARGE SCALE GENOMIC DNA]</scope>
    <source>
        <strain evidence="4">GR20</strain>
    </source>
</reference>
<feature type="domain" description="Aminoglycoside phosphotransferase" evidence="2">
    <location>
        <begin position="37"/>
        <end position="267"/>
    </location>
</feature>
<evidence type="ECO:0000256" key="1">
    <source>
        <dbReference type="ARBA" id="ARBA00038240"/>
    </source>
</evidence>
<sequence>MQPFPVVCSTLSATHLAAYLQQQYGFGAGTTCRLLRAAINHAYLVTDGEQQYVFRVYSYNWRTDLEITEELRLLRVLKENDIPVSFALPDAQGNFIQHIPAPEGMRMAVLFSYAKGEKVLNYSPELHYKLGVIMARMHTITKGMYLQRPKYTPATLLKDSFELVKQFIAADTEEMKWMKKVQAYLMEQYDNTFPELLRFGVVHMDIWFDNLHIYNNEDITFFDFDFCGNGWLVQDIAYYMLQLFNTEKDTEQHALKLKHFLTGYESVTPIHDHEKELIPAASVAMYFFYLGVQCQRFENWTNTFLNETYLKRYINMFVKKLCEHYQLPV</sequence>
<comment type="caution">
    <text evidence="3">The sequence shown here is derived from an EMBL/GenBank/DDBJ whole genome shotgun (WGS) entry which is preliminary data.</text>
</comment>
<organism evidence="3 4">
    <name type="scientific">Niastella koreensis</name>
    <dbReference type="NCBI Taxonomy" id="354356"/>
    <lineage>
        <taxon>Bacteria</taxon>
        <taxon>Pseudomonadati</taxon>
        <taxon>Bacteroidota</taxon>
        <taxon>Chitinophagia</taxon>
        <taxon>Chitinophagales</taxon>
        <taxon>Chitinophagaceae</taxon>
        <taxon>Niastella</taxon>
    </lineage>
</organism>
<accession>A0ABX3NY27</accession>
<dbReference type="PANTHER" id="PTHR21064">
    <property type="entry name" value="AMINOGLYCOSIDE PHOSPHOTRANSFERASE DOMAIN-CONTAINING PROTEIN-RELATED"/>
    <property type="match status" value="1"/>
</dbReference>
<dbReference type="InterPro" id="IPR002575">
    <property type="entry name" value="Aminoglycoside_PTrfase"/>
</dbReference>
<gene>
    <name evidence="3" type="ORF">A4D02_31655</name>
</gene>
<dbReference type="Gene3D" id="3.90.1200.10">
    <property type="match status" value="1"/>
</dbReference>
<evidence type="ECO:0000313" key="3">
    <source>
        <dbReference type="EMBL" id="OQP46354.1"/>
    </source>
</evidence>
<dbReference type="Pfam" id="PF01636">
    <property type="entry name" value="APH"/>
    <property type="match status" value="1"/>
</dbReference>
<dbReference type="PANTHER" id="PTHR21064:SF6">
    <property type="entry name" value="AMINOGLYCOSIDE PHOSPHOTRANSFERASE DOMAIN-CONTAINING PROTEIN"/>
    <property type="match status" value="1"/>
</dbReference>
<evidence type="ECO:0000313" key="4">
    <source>
        <dbReference type="Proteomes" id="UP000192277"/>
    </source>
</evidence>
<comment type="similarity">
    <text evidence="1">Belongs to the pseudomonas-type ThrB family.</text>
</comment>
<dbReference type="Proteomes" id="UP000192277">
    <property type="component" value="Unassembled WGS sequence"/>
</dbReference>